<name>A0A2H0W5M4_9BACT</name>
<keyword evidence="11 15" id="KW-0472">Membrane</keyword>
<proteinExistence type="inferred from homology"/>
<dbReference type="EMBL" id="PEZW01000028">
    <property type="protein sequence ID" value="PIS07314.1"/>
    <property type="molecule type" value="Genomic_DNA"/>
</dbReference>
<dbReference type="GO" id="GO:0003677">
    <property type="term" value="F:DNA binding"/>
    <property type="evidence" value="ECO:0007669"/>
    <property type="project" value="UniProtKB-KW"/>
</dbReference>
<feature type="transmembrane region" description="Helical" evidence="15">
    <location>
        <begin position="41"/>
        <end position="60"/>
    </location>
</feature>
<accession>A0A2H0W5M4</accession>
<dbReference type="GO" id="GO:0005886">
    <property type="term" value="C:plasma membrane"/>
    <property type="evidence" value="ECO:0007669"/>
    <property type="project" value="UniProtKB-SubCell"/>
</dbReference>
<reference evidence="18" key="1">
    <citation type="submission" date="2017-09" db="EMBL/GenBank/DDBJ databases">
        <title>Depth-based differentiation of microbial function through sediment-hosted aquifers and enrichment of novel symbionts in the deep terrestrial subsurface.</title>
        <authorList>
            <person name="Probst A.J."/>
            <person name="Ladd B."/>
            <person name="Jarett J.K."/>
            <person name="Geller-Mcgrath D.E."/>
            <person name="Sieber C.M.K."/>
            <person name="Emerson J.B."/>
            <person name="Anantharaman K."/>
            <person name="Thomas B.C."/>
            <person name="Malmstrom R."/>
            <person name="Stieglmeier M."/>
            <person name="Klingl A."/>
            <person name="Woyke T."/>
            <person name="Ryan C.M."/>
            <person name="Banfield J.F."/>
        </authorList>
    </citation>
    <scope>NUCLEOTIDE SEQUENCE [LARGE SCALE GENOMIC DNA]</scope>
</reference>
<dbReference type="GO" id="GO:0051301">
    <property type="term" value="P:cell division"/>
    <property type="evidence" value="ECO:0007669"/>
    <property type="project" value="UniProtKB-KW"/>
</dbReference>
<keyword evidence="5 15" id="KW-0812">Transmembrane</keyword>
<dbReference type="Pfam" id="PF17854">
    <property type="entry name" value="FtsK_alpha"/>
    <property type="match status" value="1"/>
</dbReference>
<dbReference type="InterPro" id="IPR002543">
    <property type="entry name" value="FtsK_dom"/>
</dbReference>
<evidence type="ECO:0000256" key="6">
    <source>
        <dbReference type="ARBA" id="ARBA00022741"/>
    </source>
</evidence>
<evidence type="ECO:0000313" key="18">
    <source>
        <dbReference type="Proteomes" id="UP000231382"/>
    </source>
</evidence>
<keyword evidence="8 13" id="KW-0067">ATP-binding</keyword>
<evidence type="ECO:0000256" key="4">
    <source>
        <dbReference type="ARBA" id="ARBA00022618"/>
    </source>
</evidence>
<evidence type="ECO:0000256" key="10">
    <source>
        <dbReference type="ARBA" id="ARBA00023125"/>
    </source>
</evidence>
<keyword evidence="10" id="KW-0238">DNA-binding</keyword>
<evidence type="ECO:0000256" key="12">
    <source>
        <dbReference type="ARBA" id="ARBA00023306"/>
    </source>
</evidence>
<dbReference type="SUPFAM" id="SSF52540">
    <property type="entry name" value="P-loop containing nucleoside triphosphate hydrolases"/>
    <property type="match status" value="1"/>
</dbReference>
<keyword evidence="6 13" id="KW-0547">Nucleotide-binding</keyword>
<evidence type="ECO:0000256" key="15">
    <source>
        <dbReference type="SAM" id="Phobius"/>
    </source>
</evidence>
<feature type="binding site" evidence="13">
    <location>
        <begin position="399"/>
        <end position="406"/>
    </location>
    <ligand>
        <name>ATP</name>
        <dbReference type="ChEBI" id="CHEBI:30616"/>
    </ligand>
</feature>
<dbReference type="PROSITE" id="PS50901">
    <property type="entry name" value="FTSK"/>
    <property type="match status" value="1"/>
</dbReference>
<dbReference type="Pfam" id="PF09397">
    <property type="entry name" value="FtsK_gamma"/>
    <property type="match status" value="1"/>
</dbReference>
<keyword evidence="9 15" id="KW-1133">Transmembrane helix</keyword>
<dbReference type="AlphaFoldDB" id="A0A2H0W5M4"/>
<dbReference type="Gene3D" id="1.10.10.10">
    <property type="entry name" value="Winged helix-like DNA-binding domain superfamily/Winged helix DNA-binding domain"/>
    <property type="match status" value="1"/>
</dbReference>
<evidence type="ECO:0000313" key="17">
    <source>
        <dbReference type="EMBL" id="PIS07314.1"/>
    </source>
</evidence>
<dbReference type="SUPFAM" id="SSF46785">
    <property type="entry name" value="Winged helix' DNA-binding domain"/>
    <property type="match status" value="1"/>
</dbReference>
<comment type="subcellular location">
    <subcellularLocation>
        <location evidence="1">Cell membrane</location>
        <topology evidence="1">Multi-pass membrane protein</topology>
    </subcellularLocation>
</comment>
<evidence type="ECO:0000259" key="16">
    <source>
        <dbReference type="PROSITE" id="PS50901"/>
    </source>
</evidence>
<comment type="similarity">
    <text evidence="2">Belongs to the FtsK/SpoIIIE/SftA family.</text>
</comment>
<feature type="compositionally biased region" description="Basic and acidic residues" evidence="14">
    <location>
        <begin position="722"/>
        <end position="731"/>
    </location>
</feature>
<dbReference type="Pfam" id="PF01580">
    <property type="entry name" value="FtsK_SpoIIIE"/>
    <property type="match status" value="1"/>
</dbReference>
<protein>
    <submittedName>
        <fullName evidence="17">Cell division protein FtsK</fullName>
    </submittedName>
</protein>
<gene>
    <name evidence="17" type="ORF">COT78_04125</name>
</gene>
<dbReference type="PANTHER" id="PTHR22683:SF41">
    <property type="entry name" value="DNA TRANSLOCASE FTSK"/>
    <property type="match status" value="1"/>
</dbReference>
<evidence type="ECO:0000256" key="7">
    <source>
        <dbReference type="ARBA" id="ARBA00022829"/>
    </source>
</evidence>
<dbReference type="SUPFAM" id="SSF103473">
    <property type="entry name" value="MFS general substrate transporter"/>
    <property type="match status" value="1"/>
</dbReference>
<dbReference type="InterPro" id="IPR025199">
    <property type="entry name" value="FtsK_4TM"/>
</dbReference>
<evidence type="ECO:0000256" key="2">
    <source>
        <dbReference type="ARBA" id="ARBA00006474"/>
    </source>
</evidence>
<feature type="domain" description="FtsK" evidence="16">
    <location>
        <begin position="382"/>
        <end position="570"/>
    </location>
</feature>
<evidence type="ECO:0000256" key="13">
    <source>
        <dbReference type="PROSITE-ProRule" id="PRU00289"/>
    </source>
</evidence>
<dbReference type="InterPro" id="IPR036390">
    <property type="entry name" value="WH_DNA-bd_sf"/>
</dbReference>
<evidence type="ECO:0000256" key="5">
    <source>
        <dbReference type="ARBA" id="ARBA00022692"/>
    </source>
</evidence>
<dbReference type="PANTHER" id="PTHR22683">
    <property type="entry name" value="SPORULATION PROTEIN RELATED"/>
    <property type="match status" value="1"/>
</dbReference>
<keyword evidence="12" id="KW-0131">Cell cycle</keyword>
<dbReference type="InterPro" id="IPR027417">
    <property type="entry name" value="P-loop_NTPase"/>
</dbReference>
<dbReference type="InterPro" id="IPR036259">
    <property type="entry name" value="MFS_trans_sf"/>
</dbReference>
<dbReference type="GO" id="GO:0005524">
    <property type="term" value="F:ATP binding"/>
    <property type="evidence" value="ECO:0007669"/>
    <property type="project" value="UniProtKB-UniRule"/>
</dbReference>
<dbReference type="GO" id="GO:0007059">
    <property type="term" value="P:chromosome segregation"/>
    <property type="evidence" value="ECO:0007669"/>
    <property type="project" value="UniProtKB-KW"/>
</dbReference>
<evidence type="ECO:0000256" key="3">
    <source>
        <dbReference type="ARBA" id="ARBA00022475"/>
    </source>
</evidence>
<feature type="transmembrane region" description="Helical" evidence="15">
    <location>
        <begin position="155"/>
        <end position="179"/>
    </location>
</feature>
<evidence type="ECO:0000256" key="8">
    <source>
        <dbReference type="ARBA" id="ARBA00022840"/>
    </source>
</evidence>
<feature type="transmembrane region" description="Helical" evidence="15">
    <location>
        <begin position="80"/>
        <end position="98"/>
    </location>
</feature>
<sequence>MGRRRVHPKKKPRKKWYQKENDWGDFVFDWSLGLSKETWRIIFSLFFIILAVVFMLGFIGKAGVLGLTFSVLISKLFGSFTAYIFVVVLFYTGVILLSPKKKYRIAEFIGLALLIISVPAFLHLFIPIEAAKEAASNGQYGGSIGYAVSGPLRNAIGLFPTFLLTIILIVIAVMMIFNLSLYELLGIKTGESDEDEINVNCAPEARVSVFESVRRKFSGRRKSSLQPAAKAPVMETPRELPIVRKDVNWEYPTIEILKELDEVADPGNIYKNAEAIQKCLKTFGVEVALGDANVGPTVTQYTIKPSEGVKLNQIVARQNDLALALSAKSIRIEAPIPGKNAVGVELPNKNTAKVTLREILLSSQFKATKSKLALALGRDVAGEPVAIDLEKMPHLMIAGATGSGKSVCINSIITSLLFNNAPSDLRLMLIDPKRVELIGYNDIPHLLTPVVVDVDKTVSALKWTVWEMERRYKMFSDLGKRNIGAYNESPGPDGKLPFIVIIIDELADLMATSSKEVEGSIVRIAQMARATGIHLIVATQRPSVDVLTGLIKANINSRLAFATASQVDSRTILDMSGSEKLLGNGDMLFMAAGVKPRRIQGCFVSDSEIDDLVKFLKDESEPQYEESILSFGKSAHGGVSGGNGSSEDDLYGEALDLVVASGKASASLLQRRLKVGYARAARLLDILEENGVIGPSDGAKPRDILVSGGFSGYNDSGQNYGDDYHEDNKQY</sequence>
<evidence type="ECO:0000256" key="11">
    <source>
        <dbReference type="ARBA" id="ARBA00023136"/>
    </source>
</evidence>
<dbReference type="InterPro" id="IPR041027">
    <property type="entry name" value="FtsK_alpha"/>
</dbReference>
<feature type="region of interest" description="Disordered" evidence="14">
    <location>
        <begin position="710"/>
        <end position="731"/>
    </location>
</feature>
<comment type="caution">
    <text evidence="17">The sequence shown here is derived from an EMBL/GenBank/DDBJ whole genome shotgun (WGS) entry which is preliminary data.</text>
</comment>
<dbReference type="InterPro" id="IPR018541">
    <property type="entry name" value="Ftsk_gamma"/>
</dbReference>
<evidence type="ECO:0000256" key="9">
    <source>
        <dbReference type="ARBA" id="ARBA00022989"/>
    </source>
</evidence>
<dbReference type="CDD" id="cd01127">
    <property type="entry name" value="TrwB_TraG_TraD_VirD4"/>
    <property type="match status" value="1"/>
</dbReference>
<organism evidence="17 18">
    <name type="scientific">Candidatus Berkelbacteria bacterium CG10_big_fil_rev_8_21_14_0_10_43_13</name>
    <dbReference type="NCBI Taxonomy" id="1974514"/>
    <lineage>
        <taxon>Bacteria</taxon>
        <taxon>Candidatus Berkelbacteria</taxon>
    </lineage>
</organism>
<keyword evidence="7" id="KW-0159">Chromosome partition</keyword>
<evidence type="ECO:0000256" key="14">
    <source>
        <dbReference type="SAM" id="MobiDB-lite"/>
    </source>
</evidence>
<dbReference type="InterPro" id="IPR036388">
    <property type="entry name" value="WH-like_DNA-bd_sf"/>
</dbReference>
<dbReference type="Gene3D" id="3.40.50.300">
    <property type="entry name" value="P-loop containing nucleotide triphosphate hydrolases"/>
    <property type="match status" value="1"/>
</dbReference>
<keyword evidence="4 17" id="KW-0132">Cell division</keyword>
<dbReference type="InterPro" id="IPR050206">
    <property type="entry name" value="FtsK/SpoIIIE/SftA"/>
</dbReference>
<dbReference type="Proteomes" id="UP000231382">
    <property type="component" value="Unassembled WGS sequence"/>
</dbReference>
<evidence type="ECO:0000256" key="1">
    <source>
        <dbReference type="ARBA" id="ARBA00004651"/>
    </source>
</evidence>
<dbReference type="Gene3D" id="3.30.980.40">
    <property type="match status" value="1"/>
</dbReference>
<keyword evidence="3" id="KW-1003">Cell membrane</keyword>
<dbReference type="Pfam" id="PF13491">
    <property type="entry name" value="FtsK_4TM"/>
    <property type="match status" value="1"/>
</dbReference>
<dbReference type="SMART" id="SM00843">
    <property type="entry name" value="Ftsk_gamma"/>
    <property type="match status" value="1"/>
</dbReference>
<feature type="transmembrane region" description="Helical" evidence="15">
    <location>
        <begin position="105"/>
        <end position="126"/>
    </location>
</feature>